<dbReference type="OrthoDB" id="1434917at2"/>
<name>A0A3A1R3Q6_9BACI</name>
<dbReference type="Pfam" id="PF12867">
    <property type="entry name" value="DinB_2"/>
    <property type="match status" value="1"/>
</dbReference>
<dbReference type="EMBL" id="QXIR01000013">
    <property type="protein sequence ID" value="RIW33615.1"/>
    <property type="molecule type" value="Genomic_DNA"/>
</dbReference>
<organism evidence="2 3">
    <name type="scientific">Bacillus salacetis</name>
    <dbReference type="NCBI Taxonomy" id="2315464"/>
    <lineage>
        <taxon>Bacteria</taxon>
        <taxon>Bacillati</taxon>
        <taxon>Bacillota</taxon>
        <taxon>Bacilli</taxon>
        <taxon>Bacillales</taxon>
        <taxon>Bacillaceae</taxon>
        <taxon>Bacillus</taxon>
    </lineage>
</organism>
<dbReference type="SUPFAM" id="SSF109854">
    <property type="entry name" value="DinB/YfiT-like putative metalloenzymes"/>
    <property type="match status" value="1"/>
</dbReference>
<sequence>MNFQVKEAIEILERTPQTLDSLLSGISESWLVSNEGKGTWNILQVIDHLIEADITNWIPRLELMVQRGGSEVFPPFDRFAHLKNDPDASLVHRLHEYKKIRVNNLAKLNEMITSDKVLEYMGEHPDFGEVRVRELLSTWVVHDLTHVSQIVRILAERYRQDVGPWADYLGILK</sequence>
<dbReference type="InterPro" id="IPR024775">
    <property type="entry name" value="DinB-like"/>
</dbReference>
<dbReference type="AlphaFoldDB" id="A0A3A1R3Q6"/>
<dbReference type="Proteomes" id="UP000265801">
    <property type="component" value="Unassembled WGS sequence"/>
</dbReference>
<evidence type="ECO:0000259" key="1">
    <source>
        <dbReference type="Pfam" id="PF12867"/>
    </source>
</evidence>
<accession>A0A3A1R3Q6</accession>
<evidence type="ECO:0000313" key="2">
    <source>
        <dbReference type="EMBL" id="RIW33615.1"/>
    </source>
</evidence>
<dbReference type="RefSeq" id="WP_119546973.1">
    <property type="nucleotide sequence ID" value="NZ_QXIR01000013.1"/>
</dbReference>
<reference evidence="2 3" key="1">
    <citation type="submission" date="2018-09" db="EMBL/GenBank/DDBJ databases">
        <title>Bacillus saliacetes sp. nov., isolated from Thai shrimp paste (Ka-pi).</title>
        <authorList>
            <person name="Daroonpunt R."/>
            <person name="Tanasupawat S."/>
            <person name="Yiamsombut S."/>
        </authorList>
    </citation>
    <scope>NUCLEOTIDE SEQUENCE [LARGE SCALE GENOMIC DNA]</scope>
    <source>
        <strain evidence="2 3">SKP7-4</strain>
    </source>
</reference>
<proteinExistence type="predicted"/>
<feature type="domain" description="DinB-like" evidence="1">
    <location>
        <begin position="12"/>
        <end position="150"/>
    </location>
</feature>
<dbReference type="InterPro" id="IPR034660">
    <property type="entry name" value="DinB/YfiT-like"/>
</dbReference>
<comment type="caution">
    <text evidence="2">The sequence shown here is derived from an EMBL/GenBank/DDBJ whole genome shotgun (WGS) entry which is preliminary data.</text>
</comment>
<keyword evidence="3" id="KW-1185">Reference proteome</keyword>
<evidence type="ECO:0000313" key="3">
    <source>
        <dbReference type="Proteomes" id="UP000265801"/>
    </source>
</evidence>
<protein>
    <submittedName>
        <fullName evidence="2">DinB family protein</fullName>
    </submittedName>
</protein>
<gene>
    <name evidence="2" type="ORF">D3H55_11075</name>
</gene>
<dbReference type="Gene3D" id="1.20.120.450">
    <property type="entry name" value="dinb family like domain"/>
    <property type="match status" value="1"/>
</dbReference>